<reference evidence="1 2" key="1">
    <citation type="submission" date="2017-07" db="EMBL/GenBank/DDBJ databases">
        <title>Paenibacillus herberti R33 genome sequencing and assembly.</title>
        <authorList>
            <person name="Su W."/>
        </authorList>
    </citation>
    <scope>NUCLEOTIDE SEQUENCE [LARGE SCALE GENOMIC DNA]</scope>
    <source>
        <strain evidence="1 2">R33</strain>
    </source>
</reference>
<evidence type="ECO:0000313" key="1">
    <source>
        <dbReference type="EMBL" id="OXM15252.1"/>
    </source>
</evidence>
<organism evidence="1 2">
    <name type="scientific">Paenibacillus herberti</name>
    <dbReference type="NCBI Taxonomy" id="1619309"/>
    <lineage>
        <taxon>Bacteria</taxon>
        <taxon>Bacillati</taxon>
        <taxon>Bacillota</taxon>
        <taxon>Bacilli</taxon>
        <taxon>Bacillales</taxon>
        <taxon>Paenibacillaceae</taxon>
        <taxon>Paenibacillus</taxon>
    </lineage>
</organism>
<dbReference type="EMBL" id="NMUQ01000001">
    <property type="protein sequence ID" value="OXM15252.1"/>
    <property type="molecule type" value="Genomic_DNA"/>
</dbReference>
<evidence type="ECO:0000313" key="2">
    <source>
        <dbReference type="Proteomes" id="UP000215145"/>
    </source>
</evidence>
<accession>A0A229NZA7</accession>
<gene>
    <name evidence="1" type="ORF">CGZ75_00445</name>
</gene>
<dbReference type="RefSeq" id="WP_089522117.1">
    <property type="nucleotide sequence ID" value="NZ_NMUQ01000001.1"/>
</dbReference>
<protein>
    <submittedName>
        <fullName evidence="1">Uncharacterized protein</fullName>
    </submittedName>
</protein>
<dbReference type="Proteomes" id="UP000215145">
    <property type="component" value="Unassembled WGS sequence"/>
</dbReference>
<dbReference type="OrthoDB" id="9776650at2"/>
<sequence length="182" mass="21225">MGFMVYTTYMGKAVFEKSLLTLTGIIRGITADVEIRSEEIEELQNWCLLQNQHRNKHPFKEIIQLIVASLEDGILSIEELDDMRWACDSYINKSPYYGVVEHDIQELHGFLHGILSDNKINKEEITELKNWLNQNSHLETVYPYDEAYSLVFKVLEDGKVDETEEKILKAFFFDFIVNSIII</sequence>
<proteinExistence type="predicted"/>
<dbReference type="AlphaFoldDB" id="A0A229NZA7"/>
<comment type="caution">
    <text evidence="1">The sequence shown here is derived from an EMBL/GenBank/DDBJ whole genome shotgun (WGS) entry which is preliminary data.</text>
</comment>
<name>A0A229NZA7_9BACL</name>
<keyword evidence="2" id="KW-1185">Reference proteome</keyword>